<evidence type="ECO:0000256" key="1">
    <source>
        <dbReference type="SAM" id="Coils"/>
    </source>
</evidence>
<organism evidence="3 4">
    <name type="scientific">Aquisphaera giovannonii</name>
    <dbReference type="NCBI Taxonomy" id="406548"/>
    <lineage>
        <taxon>Bacteria</taxon>
        <taxon>Pseudomonadati</taxon>
        <taxon>Planctomycetota</taxon>
        <taxon>Planctomycetia</taxon>
        <taxon>Isosphaerales</taxon>
        <taxon>Isosphaeraceae</taxon>
        <taxon>Aquisphaera</taxon>
    </lineage>
</organism>
<keyword evidence="1" id="KW-0175">Coiled coil</keyword>
<dbReference type="KEGG" id="agv:OJF2_05820"/>
<reference evidence="3 4" key="1">
    <citation type="submission" date="2019-08" db="EMBL/GenBank/DDBJ databases">
        <title>Deep-cultivation of Planctomycetes and their phenomic and genomic characterization uncovers novel biology.</title>
        <authorList>
            <person name="Wiegand S."/>
            <person name="Jogler M."/>
            <person name="Boedeker C."/>
            <person name="Pinto D."/>
            <person name="Vollmers J."/>
            <person name="Rivas-Marin E."/>
            <person name="Kohn T."/>
            <person name="Peeters S.H."/>
            <person name="Heuer A."/>
            <person name="Rast P."/>
            <person name="Oberbeckmann S."/>
            <person name="Bunk B."/>
            <person name="Jeske O."/>
            <person name="Meyerdierks A."/>
            <person name="Storesund J.E."/>
            <person name="Kallscheuer N."/>
            <person name="Luecker S."/>
            <person name="Lage O.M."/>
            <person name="Pohl T."/>
            <person name="Merkel B.J."/>
            <person name="Hornburger P."/>
            <person name="Mueller R.-W."/>
            <person name="Bruemmer F."/>
            <person name="Labrenz M."/>
            <person name="Spormann A.M."/>
            <person name="Op den Camp H."/>
            <person name="Overmann J."/>
            <person name="Amann R."/>
            <person name="Jetten M.S.M."/>
            <person name="Mascher T."/>
            <person name="Medema M.H."/>
            <person name="Devos D.P."/>
            <person name="Kaster A.-K."/>
            <person name="Ovreas L."/>
            <person name="Rohde M."/>
            <person name="Galperin M.Y."/>
            <person name="Jogler C."/>
        </authorList>
    </citation>
    <scope>NUCLEOTIDE SEQUENCE [LARGE SCALE GENOMIC DNA]</scope>
    <source>
        <strain evidence="3 4">OJF2</strain>
    </source>
</reference>
<name>A0A5B9VUP9_9BACT</name>
<evidence type="ECO:0000256" key="2">
    <source>
        <dbReference type="SAM" id="MobiDB-lite"/>
    </source>
</evidence>
<evidence type="ECO:0000313" key="3">
    <source>
        <dbReference type="EMBL" id="QEH32113.1"/>
    </source>
</evidence>
<gene>
    <name evidence="3" type="ORF">OJF2_05820</name>
</gene>
<dbReference type="EMBL" id="CP042997">
    <property type="protein sequence ID" value="QEH32113.1"/>
    <property type="molecule type" value="Genomic_DNA"/>
</dbReference>
<feature type="coiled-coil region" evidence="1">
    <location>
        <begin position="37"/>
        <end position="64"/>
    </location>
</feature>
<proteinExistence type="predicted"/>
<feature type="region of interest" description="Disordered" evidence="2">
    <location>
        <begin position="1"/>
        <end position="37"/>
    </location>
</feature>
<dbReference type="AlphaFoldDB" id="A0A5B9VUP9"/>
<sequence>MFDDSMSYVPSRAEKRGRTRSRREELGEVSSPRPVIQQDELDEMRELDRRLRQVEARRQQLRASLLQRLSSGAAIEAGRLTARLVERRCRILSAKKLLPLIGKAEVRRLQDLAGPTVYRSVMIMERS</sequence>
<accession>A0A5B9VUP9</accession>
<dbReference type="RefSeq" id="WP_148591060.1">
    <property type="nucleotide sequence ID" value="NZ_CP042997.1"/>
</dbReference>
<dbReference type="Proteomes" id="UP000324233">
    <property type="component" value="Chromosome"/>
</dbReference>
<protein>
    <submittedName>
        <fullName evidence="3">Uncharacterized protein</fullName>
    </submittedName>
</protein>
<feature type="compositionally biased region" description="Basic and acidic residues" evidence="2">
    <location>
        <begin position="12"/>
        <end position="26"/>
    </location>
</feature>
<keyword evidence="4" id="KW-1185">Reference proteome</keyword>
<evidence type="ECO:0000313" key="4">
    <source>
        <dbReference type="Proteomes" id="UP000324233"/>
    </source>
</evidence>